<dbReference type="GeneID" id="64705249"/>
<name>A0A9P7EUM5_9AGAM</name>
<dbReference type="EMBL" id="JABBWM010000114">
    <property type="protein sequence ID" value="KAG2089138.1"/>
    <property type="molecule type" value="Genomic_DNA"/>
</dbReference>
<proteinExistence type="predicted"/>
<organism evidence="1 2">
    <name type="scientific">Suillus discolor</name>
    <dbReference type="NCBI Taxonomy" id="1912936"/>
    <lineage>
        <taxon>Eukaryota</taxon>
        <taxon>Fungi</taxon>
        <taxon>Dikarya</taxon>
        <taxon>Basidiomycota</taxon>
        <taxon>Agaricomycotina</taxon>
        <taxon>Agaricomycetes</taxon>
        <taxon>Agaricomycetidae</taxon>
        <taxon>Boletales</taxon>
        <taxon>Suillineae</taxon>
        <taxon>Suillaceae</taxon>
        <taxon>Suillus</taxon>
    </lineage>
</organism>
<dbReference type="AlphaFoldDB" id="A0A9P7EUM5"/>
<gene>
    <name evidence="1" type="ORF">F5147DRAFT_788508</name>
</gene>
<evidence type="ECO:0000313" key="1">
    <source>
        <dbReference type="EMBL" id="KAG2089138.1"/>
    </source>
</evidence>
<keyword evidence="2" id="KW-1185">Reference proteome</keyword>
<evidence type="ECO:0000313" key="2">
    <source>
        <dbReference type="Proteomes" id="UP000823399"/>
    </source>
</evidence>
<accession>A0A9P7EUM5</accession>
<protein>
    <submittedName>
        <fullName evidence="1">Uncharacterized protein</fullName>
    </submittedName>
</protein>
<sequence length="270" mass="29926">MATSTEEETIKIALKDSNYGHILRTIENNTLSKTAILTPMYSQEIDNILGEQDTRLGAGTSLAVYIIRTTKLLEDVANRDDLNESTKKLAVLHLQTRIRVLVLHLLLLNFPDIANLAVQTLKARPPNEERSRPIVPALCFVDVAEDMDTHLESVQIMFVASAMNSDLTTCRSTALNSMVLRPCTKGRTDSEGLGFSSCTVPLTQVCALNSDDIQRKSIGLPKERRRVRKDCPDPDECEKLPEGCGKNLEELPEITMRFCPGTDMCNGYSG</sequence>
<dbReference type="Proteomes" id="UP000823399">
    <property type="component" value="Unassembled WGS sequence"/>
</dbReference>
<comment type="caution">
    <text evidence="1">The sequence shown here is derived from an EMBL/GenBank/DDBJ whole genome shotgun (WGS) entry which is preliminary data.</text>
</comment>
<reference evidence="1" key="1">
    <citation type="journal article" date="2020" name="New Phytol.">
        <title>Comparative genomics reveals dynamic genome evolution in host specialist ectomycorrhizal fungi.</title>
        <authorList>
            <person name="Lofgren L.A."/>
            <person name="Nguyen N.H."/>
            <person name="Vilgalys R."/>
            <person name="Ruytinx J."/>
            <person name="Liao H.L."/>
            <person name="Branco S."/>
            <person name="Kuo A."/>
            <person name="LaButti K."/>
            <person name="Lipzen A."/>
            <person name="Andreopoulos W."/>
            <person name="Pangilinan J."/>
            <person name="Riley R."/>
            <person name="Hundley H."/>
            <person name="Na H."/>
            <person name="Barry K."/>
            <person name="Grigoriev I.V."/>
            <person name="Stajich J.E."/>
            <person name="Kennedy P.G."/>
        </authorList>
    </citation>
    <scope>NUCLEOTIDE SEQUENCE</scope>
    <source>
        <strain evidence="1">FC423</strain>
    </source>
</reference>
<dbReference type="RefSeq" id="XP_041285799.1">
    <property type="nucleotide sequence ID" value="XM_041442990.1"/>
</dbReference>